<accession>A0A9Q0SB59</accession>
<dbReference type="GO" id="GO:0003677">
    <property type="term" value="F:DNA binding"/>
    <property type="evidence" value="ECO:0007669"/>
    <property type="project" value="UniProtKB-UniRule"/>
</dbReference>
<dbReference type="Proteomes" id="UP001151529">
    <property type="component" value="Chromosome 9"/>
</dbReference>
<name>A0A9Q0SB59_SALVM</name>
<keyword evidence="6" id="KW-0804">Transcription</keyword>
<dbReference type="InterPro" id="IPR001356">
    <property type="entry name" value="HD"/>
</dbReference>
<evidence type="ECO:0000256" key="9">
    <source>
        <dbReference type="SAM" id="MobiDB-lite"/>
    </source>
</evidence>
<sequence length="768" mass="84758">MYVAQQSRRDKLRDRQSLTSDQHFDDCPNSLEGISVHPGLSPDLVNVQNIRSANMIYDSTMFSSEMLNFATSSHALSAPKVSIVDQKLGAVPLNRPILVEESSFTGGSVVGGRNQKPMFAGEVSSNNARLSNISTSRQNLMPSYIGNQNLQLPSTLRNTFVKFHEISSEDSIKQLKVMMQSPSPPPYQNALQDVIPSGCFRSRMNERVLHPSYVTESTASHFDNNGNTWMSRPLEDYHLWSTGELGLVERTRDREMRTVPGDANTQGLSLSLSSINPPSEAEATQFGEEYASEHLQSKVVDRVSQESHQDSEFSKPSSPCALPKPSIINKSWGKSIHDIVGTSTHAIGNNSTAPLGPFTGYATILKSSKFLKPAQQLLEEFSSSRTGPKFTRAFEMSEDQVTAPALADVVNEAYKKAGTNAENYSGIQSSTFYRSHKPSGGGDAGGSGGSCGFYGPEYRQEKEKLLFLQEEVCRRYKQYHRQMQMVAASFESVASLSAATPYVSVALKTVYSNFRSLKHGISGQLRLVTKALGDSLFSRNTVAGGSKGDARLLYMDQRNKSGVGYREPQQHVWRPQRGLPEPSVAILRAWLFEHFLHPYPTDIDKHMLATQTGLSRNQVSNWFINARVRVWKPMVEEIHMLETKGLAEISGEIDGISSAEGNNIQSNHEQTSNKLGSNSMLNKQLECSGIGSSGSSSGERMDEEQWSEEKRSKVEFQVPTTMDGSLMNFLPYQRSGVDDGGAVSLTLGLRGRFKQQPFGGHMIHDFAG</sequence>
<proteinExistence type="inferred from homology"/>
<evidence type="ECO:0000256" key="7">
    <source>
        <dbReference type="ARBA" id="ARBA00023242"/>
    </source>
</evidence>
<feature type="domain" description="Homeobox" evidence="10">
    <location>
        <begin position="570"/>
        <end position="633"/>
    </location>
</feature>
<evidence type="ECO:0000256" key="4">
    <source>
        <dbReference type="ARBA" id="ARBA00023125"/>
    </source>
</evidence>
<evidence type="ECO:0000256" key="8">
    <source>
        <dbReference type="PROSITE-ProRule" id="PRU00108"/>
    </source>
</evidence>
<evidence type="ECO:0000313" key="11">
    <source>
        <dbReference type="EMBL" id="KAJ6670400.1"/>
    </source>
</evidence>
<evidence type="ECO:0000256" key="2">
    <source>
        <dbReference type="ARBA" id="ARBA00006454"/>
    </source>
</evidence>
<feature type="region of interest" description="Disordered" evidence="9">
    <location>
        <begin position="686"/>
        <end position="714"/>
    </location>
</feature>
<keyword evidence="3" id="KW-0805">Transcription regulation</keyword>
<evidence type="ECO:0000256" key="5">
    <source>
        <dbReference type="ARBA" id="ARBA00023155"/>
    </source>
</evidence>
<feature type="region of interest" description="Disordered" evidence="9">
    <location>
        <begin position="1"/>
        <end position="24"/>
    </location>
</feature>
<comment type="subcellular location">
    <subcellularLocation>
        <location evidence="1 8">Nucleus</location>
    </subcellularLocation>
</comment>
<keyword evidence="4 8" id="KW-0238">DNA-binding</keyword>
<comment type="similarity">
    <text evidence="2">Belongs to the TALE/BELL homeobox family.</text>
</comment>
<dbReference type="Pfam" id="PF05920">
    <property type="entry name" value="Homeobox_KN"/>
    <property type="match status" value="1"/>
</dbReference>
<evidence type="ECO:0000313" key="12">
    <source>
        <dbReference type="Proteomes" id="UP001151529"/>
    </source>
</evidence>
<evidence type="ECO:0000256" key="3">
    <source>
        <dbReference type="ARBA" id="ARBA00023015"/>
    </source>
</evidence>
<dbReference type="InterPro" id="IPR008422">
    <property type="entry name" value="KN_HD"/>
</dbReference>
<reference evidence="11" key="2">
    <citation type="journal article" date="2023" name="Int. J. Mol. Sci.">
        <title>De Novo Assembly and Annotation of 11 Diverse Shrub Willow (Salix) Genomes Reveals Novel Gene Organization in Sex-Linked Regions.</title>
        <authorList>
            <person name="Hyden B."/>
            <person name="Feng K."/>
            <person name="Yates T.B."/>
            <person name="Jawdy S."/>
            <person name="Cereghino C."/>
            <person name="Smart L.B."/>
            <person name="Muchero W."/>
        </authorList>
    </citation>
    <scope>NUCLEOTIDE SEQUENCE [LARGE SCALE GENOMIC DNA]</scope>
    <source>
        <tissue evidence="11">Shoot tip</tissue>
    </source>
</reference>
<protein>
    <submittedName>
        <fullName evidence="11">BEL1-LIKE HOMEODOMAIN PROTEIN 8</fullName>
    </submittedName>
</protein>
<evidence type="ECO:0000256" key="6">
    <source>
        <dbReference type="ARBA" id="ARBA00023163"/>
    </source>
</evidence>
<feature type="compositionally biased region" description="Basic and acidic residues" evidence="9">
    <location>
        <begin position="301"/>
        <end position="313"/>
    </location>
</feature>
<organism evidence="11 12">
    <name type="scientific">Salix viminalis</name>
    <name type="common">Common osier</name>
    <name type="synonym">Basket willow</name>
    <dbReference type="NCBI Taxonomy" id="40686"/>
    <lineage>
        <taxon>Eukaryota</taxon>
        <taxon>Viridiplantae</taxon>
        <taxon>Streptophyta</taxon>
        <taxon>Embryophyta</taxon>
        <taxon>Tracheophyta</taxon>
        <taxon>Spermatophyta</taxon>
        <taxon>Magnoliopsida</taxon>
        <taxon>eudicotyledons</taxon>
        <taxon>Gunneridae</taxon>
        <taxon>Pentapetalae</taxon>
        <taxon>rosids</taxon>
        <taxon>fabids</taxon>
        <taxon>Malpighiales</taxon>
        <taxon>Salicaceae</taxon>
        <taxon>Saliceae</taxon>
        <taxon>Salix</taxon>
    </lineage>
</organism>
<dbReference type="EMBL" id="JAPFFL010000019">
    <property type="protein sequence ID" value="KAJ6670400.1"/>
    <property type="molecule type" value="Genomic_DNA"/>
</dbReference>
<dbReference type="SMART" id="SM00574">
    <property type="entry name" value="POX"/>
    <property type="match status" value="1"/>
</dbReference>
<feature type="region of interest" description="Disordered" evidence="9">
    <location>
        <begin position="301"/>
        <end position="320"/>
    </location>
</feature>
<dbReference type="InterPro" id="IPR050224">
    <property type="entry name" value="TALE_homeobox"/>
</dbReference>
<dbReference type="PANTHER" id="PTHR11850">
    <property type="entry name" value="HOMEOBOX PROTEIN TRANSCRIPTION FACTORS"/>
    <property type="match status" value="1"/>
</dbReference>
<dbReference type="GO" id="GO:0005634">
    <property type="term" value="C:nucleus"/>
    <property type="evidence" value="ECO:0007669"/>
    <property type="project" value="UniProtKB-SubCell"/>
</dbReference>
<evidence type="ECO:0000259" key="10">
    <source>
        <dbReference type="PROSITE" id="PS50071"/>
    </source>
</evidence>
<feature type="compositionally biased region" description="Basic and acidic residues" evidence="9">
    <location>
        <begin position="7"/>
        <end position="24"/>
    </location>
</feature>
<dbReference type="InterPro" id="IPR009057">
    <property type="entry name" value="Homeodomain-like_sf"/>
</dbReference>
<keyword evidence="12" id="KW-1185">Reference proteome</keyword>
<dbReference type="SUPFAM" id="SSF46689">
    <property type="entry name" value="Homeodomain-like"/>
    <property type="match status" value="1"/>
</dbReference>
<feature type="compositionally biased region" description="Low complexity" evidence="9">
    <location>
        <begin position="688"/>
        <end position="698"/>
    </location>
</feature>
<comment type="caution">
    <text evidence="11">The sequence shown here is derived from an EMBL/GenBank/DDBJ whole genome shotgun (WGS) entry which is preliminary data.</text>
</comment>
<dbReference type="Gene3D" id="1.10.10.60">
    <property type="entry name" value="Homeodomain-like"/>
    <property type="match status" value="1"/>
</dbReference>
<reference evidence="11" key="1">
    <citation type="submission" date="2022-11" db="EMBL/GenBank/DDBJ databases">
        <authorList>
            <person name="Hyden B.L."/>
            <person name="Feng K."/>
            <person name="Yates T."/>
            <person name="Jawdy S."/>
            <person name="Smart L.B."/>
            <person name="Muchero W."/>
        </authorList>
    </citation>
    <scope>NUCLEOTIDE SEQUENCE</scope>
    <source>
        <tissue evidence="11">Shoot tip</tissue>
    </source>
</reference>
<keyword evidence="7 8" id="KW-0539">Nucleus</keyword>
<feature type="DNA-binding region" description="Homeobox" evidence="8">
    <location>
        <begin position="572"/>
        <end position="634"/>
    </location>
</feature>
<gene>
    <name evidence="11" type="ORF">OIU85_014300</name>
</gene>
<dbReference type="AlphaFoldDB" id="A0A9Q0SB59"/>
<dbReference type="Pfam" id="PF07526">
    <property type="entry name" value="POX"/>
    <property type="match status" value="1"/>
</dbReference>
<keyword evidence="5 8" id="KW-0371">Homeobox</keyword>
<dbReference type="OrthoDB" id="10056939at2759"/>
<dbReference type="PROSITE" id="PS50071">
    <property type="entry name" value="HOMEOBOX_2"/>
    <property type="match status" value="1"/>
</dbReference>
<feature type="region of interest" description="Disordered" evidence="9">
    <location>
        <begin position="258"/>
        <end position="285"/>
    </location>
</feature>
<dbReference type="InterPro" id="IPR006563">
    <property type="entry name" value="POX_dom"/>
</dbReference>
<dbReference type="GO" id="GO:0006355">
    <property type="term" value="P:regulation of DNA-templated transcription"/>
    <property type="evidence" value="ECO:0007669"/>
    <property type="project" value="InterPro"/>
</dbReference>
<dbReference type="SMART" id="SM00389">
    <property type="entry name" value="HOX"/>
    <property type="match status" value="1"/>
</dbReference>
<evidence type="ECO:0000256" key="1">
    <source>
        <dbReference type="ARBA" id="ARBA00004123"/>
    </source>
</evidence>
<dbReference type="CDD" id="cd00086">
    <property type="entry name" value="homeodomain"/>
    <property type="match status" value="1"/>
</dbReference>